<comment type="caution">
    <text evidence="2">The sequence shown here is derived from an EMBL/GenBank/DDBJ whole genome shotgun (WGS) entry which is preliminary data.</text>
</comment>
<dbReference type="SUPFAM" id="SSF56672">
    <property type="entry name" value="DNA/RNA polymerases"/>
    <property type="match status" value="1"/>
</dbReference>
<name>A0A9R1XD05_LACSA</name>
<evidence type="ECO:0000259" key="1">
    <source>
        <dbReference type="Pfam" id="PF00078"/>
    </source>
</evidence>
<feature type="domain" description="Reverse transcriptase" evidence="1">
    <location>
        <begin position="3"/>
        <end position="82"/>
    </location>
</feature>
<dbReference type="Gene3D" id="3.30.70.270">
    <property type="match status" value="2"/>
</dbReference>
<dbReference type="InterPro" id="IPR000477">
    <property type="entry name" value="RT_dom"/>
</dbReference>
<dbReference type="Pfam" id="PF00078">
    <property type="entry name" value="RVT_1"/>
    <property type="match status" value="1"/>
</dbReference>
<dbReference type="Proteomes" id="UP000235145">
    <property type="component" value="Unassembled WGS sequence"/>
</dbReference>
<dbReference type="InterPro" id="IPR043502">
    <property type="entry name" value="DNA/RNA_pol_sf"/>
</dbReference>
<dbReference type="EMBL" id="NBSK02000005">
    <property type="protein sequence ID" value="KAJ0205864.1"/>
    <property type="molecule type" value="Genomic_DNA"/>
</dbReference>
<dbReference type="PANTHER" id="PTHR33064:SF37">
    <property type="entry name" value="RIBONUCLEASE H"/>
    <property type="match status" value="1"/>
</dbReference>
<dbReference type="InterPro" id="IPR051320">
    <property type="entry name" value="Viral_Replic_Matur_Polypro"/>
</dbReference>
<gene>
    <name evidence="2" type="ORF">LSAT_V11C500266290</name>
</gene>
<organism evidence="2 3">
    <name type="scientific">Lactuca sativa</name>
    <name type="common">Garden lettuce</name>
    <dbReference type="NCBI Taxonomy" id="4236"/>
    <lineage>
        <taxon>Eukaryota</taxon>
        <taxon>Viridiplantae</taxon>
        <taxon>Streptophyta</taxon>
        <taxon>Embryophyta</taxon>
        <taxon>Tracheophyta</taxon>
        <taxon>Spermatophyta</taxon>
        <taxon>Magnoliopsida</taxon>
        <taxon>eudicotyledons</taxon>
        <taxon>Gunneridae</taxon>
        <taxon>Pentapetalae</taxon>
        <taxon>asterids</taxon>
        <taxon>campanulids</taxon>
        <taxon>Asterales</taxon>
        <taxon>Asteraceae</taxon>
        <taxon>Cichorioideae</taxon>
        <taxon>Cichorieae</taxon>
        <taxon>Lactucinae</taxon>
        <taxon>Lactuca</taxon>
    </lineage>
</organism>
<evidence type="ECO:0000313" key="3">
    <source>
        <dbReference type="Proteomes" id="UP000235145"/>
    </source>
</evidence>
<keyword evidence="3" id="KW-1185">Reference proteome</keyword>
<accession>A0A9R1XD05</accession>
<dbReference type="CDD" id="cd01647">
    <property type="entry name" value="RT_LTR"/>
    <property type="match status" value="1"/>
</dbReference>
<evidence type="ECO:0000313" key="2">
    <source>
        <dbReference type="EMBL" id="KAJ0205864.1"/>
    </source>
</evidence>
<dbReference type="PANTHER" id="PTHR33064">
    <property type="entry name" value="POL PROTEIN"/>
    <property type="match status" value="1"/>
</dbReference>
<dbReference type="AlphaFoldDB" id="A0A9R1XD05"/>
<sequence>MLFGIKNAGATYQWLMDKVFDDQIGSNIEVYVDDIVVKSRNEEILLHNVEETFRTLAKVKMKLNPTKCAFGVDEWQFHGYQISKEGILPNPTKIQEFLESKTPHNLKGVQEINGRLTTLGRFIAKSAEKTIPLYQTLKGCLDKKQFKWIERADADLQQLKDALHQLPALACPLPGETL</sequence>
<reference evidence="2 3" key="1">
    <citation type="journal article" date="2017" name="Nat. Commun.">
        <title>Genome assembly with in vitro proximity ligation data and whole-genome triplication in lettuce.</title>
        <authorList>
            <person name="Reyes-Chin-Wo S."/>
            <person name="Wang Z."/>
            <person name="Yang X."/>
            <person name="Kozik A."/>
            <person name="Arikit S."/>
            <person name="Song C."/>
            <person name="Xia L."/>
            <person name="Froenicke L."/>
            <person name="Lavelle D.O."/>
            <person name="Truco M.J."/>
            <person name="Xia R."/>
            <person name="Zhu S."/>
            <person name="Xu C."/>
            <person name="Xu H."/>
            <person name="Xu X."/>
            <person name="Cox K."/>
            <person name="Korf I."/>
            <person name="Meyers B.C."/>
            <person name="Michelmore R.W."/>
        </authorList>
    </citation>
    <scope>NUCLEOTIDE SEQUENCE [LARGE SCALE GENOMIC DNA]</scope>
    <source>
        <strain evidence="3">cv. Salinas</strain>
        <tissue evidence="2">Seedlings</tissue>
    </source>
</reference>
<dbReference type="InterPro" id="IPR043128">
    <property type="entry name" value="Rev_trsase/Diguanyl_cyclase"/>
</dbReference>
<protein>
    <recommendedName>
        <fullName evidence="1">Reverse transcriptase domain-containing protein</fullName>
    </recommendedName>
</protein>
<proteinExistence type="predicted"/>